<dbReference type="EMBL" id="WNTK01071298">
    <property type="protein sequence ID" value="KAG9460420.1"/>
    <property type="molecule type" value="Genomic_DNA"/>
</dbReference>
<reference evidence="2" key="1">
    <citation type="thesis" date="2020" institute="ProQuest LLC" country="789 East Eisenhower Parkway, Ann Arbor, MI, USA">
        <title>Comparative Genomics and Chromosome Evolution.</title>
        <authorList>
            <person name="Mudd A.B."/>
        </authorList>
    </citation>
    <scope>NUCLEOTIDE SEQUENCE</scope>
    <source>
        <strain evidence="2">HN-11 Male</strain>
        <tissue evidence="2">Kidney and liver</tissue>
    </source>
</reference>
<organism evidence="2 3">
    <name type="scientific">Eleutherodactylus coqui</name>
    <name type="common">Puerto Rican coqui</name>
    <dbReference type="NCBI Taxonomy" id="57060"/>
    <lineage>
        <taxon>Eukaryota</taxon>
        <taxon>Metazoa</taxon>
        <taxon>Chordata</taxon>
        <taxon>Craniata</taxon>
        <taxon>Vertebrata</taxon>
        <taxon>Euteleostomi</taxon>
        <taxon>Amphibia</taxon>
        <taxon>Batrachia</taxon>
        <taxon>Anura</taxon>
        <taxon>Neobatrachia</taxon>
        <taxon>Hyloidea</taxon>
        <taxon>Eleutherodactylidae</taxon>
        <taxon>Eleutherodactylinae</taxon>
        <taxon>Eleutherodactylus</taxon>
        <taxon>Eleutherodactylus</taxon>
    </lineage>
</organism>
<proteinExistence type="predicted"/>
<sequence>MAVLGCVSTHYEYVCSSLIITHLHEVALTLLWESNSGVLKPQHLWNISNVLMKTFYFRVSYIIWGLKRGDFQEKHDDPQRCSVDRVGGLDTGGSTDVTQIRHAAGRTR</sequence>
<accession>A0A8J6E2R2</accession>
<evidence type="ECO:0000313" key="3">
    <source>
        <dbReference type="Proteomes" id="UP000770717"/>
    </source>
</evidence>
<comment type="caution">
    <text evidence="2">The sequence shown here is derived from an EMBL/GenBank/DDBJ whole genome shotgun (WGS) entry which is preliminary data.</text>
</comment>
<name>A0A8J6E2R2_ELECQ</name>
<dbReference type="Proteomes" id="UP000770717">
    <property type="component" value="Unassembled WGS sequence"/>
</dbReference>
<feature type="region of interest" description="Disordered" evidence="1">
    <location>
        <begin position="85"/>
        <end position="108"/>
    </location>
</feature>
<evidence type="ECO:0000256" key="1">
    <source>
        <dbReference type="SAM" id="MobiDB-lite"/>
    </source>
</evidence>
<keyword evidence="3" id="KW-1185">Reference proteome</keyword>
<evidence type="ECO:0000313" key="2">
    <source>
        <dbReference type="EMBL" id="KAG9460420.1"/>
    </source>
</evidence>
<gene>
    <name evidence="2" type="ORF">GDO78_021914</name>
</gene>
<protein>
    <submittedName>
        <fullName evidence="2">Uncharacterized protein</fullName>
    </submittedName>
</protein>
<dbReference type="AlphaFoldDB" id="A0A8J6E2R2"/>